<reference evidence="2" key="1">
    <citation type="submission" date="2020-12" db="EMBL/GenBank/DDBJ databases">
        <title>The genome sequence of Inhella sp. 1Y17.</title>
        <authorList>
            <person name="Liu Y."/>
        </authorList>
    </citation>
    <scope>NUCLEOTIDE SEQUENCE</scope>
    <source>
        <strain evidence="2">1Y17</strain>
    </source>
</reference>
<proteinExistence type="predicted"/>
<dbReference type="Proteomes" id="UP000613266">
    <property type="component" value="Unassembled WGS sequence"/>
</dbReference>
<evidence type="ECO:0000313" key="2">
    <source>
        <dbReference type="EMBL" id="MBH9576617.1"/>
    </source>
</evidence>
<feature type="chain" id="PRO_5037642340" evidence="1">
    <location>
        <begin position="20"/>
        <end position="385"/>
    </location>
</feature>
<comment type="caution">
    <text evidence="2">The sequence shown here is derived from an EMBL/GenBank/DDBJ whole genome shotgun (WGS) entry which is preliminary data.</text>
</comment>
<evidence type="ECO:0000256" key="1">
    <source>
        <dbReference type="SAM" id="SignalP"/>
    </source>
</evidence>
<dbReference type="EMBL" id="JAEDAK010000003">
    <property type="protein sequence ID" value="MBH9576617.1"/>
    <property type="molecule type" value="Genomic_DNA"/>
</dbReference>
<dbReference type="AlphaFoldDB" id="A0A931NDF4"/>
<gene>
    <name evidence="2" type="ORF">I7X39_06855</name>
</gene>
<sequence length="385" mass="41506">MRPLLLTLAALLCTAGALAAPLQPRSAAEIVQRLDGDPASRARERGWQRRLQQQPRDQQAALALGQSLLARARAEGDARLGGRALAALQGFAEAAPPPEVALLRARVQQHLHDFEASAQGLQALLRRPALEAGLRSQAALLLAAVRRTQGQLPASEAACAELPPGWLQQACQLETRSLRDPALPLAEWAGLRAQVRGDAAAQAWLWLAEAEQAQRAGLSGPAEAGLRTALLLQDDLYTRCALADLLQAQGRLREALALLEGQARSDAVAVRQAALAQALGDTRAGPWAAELRARFAQARERHAADPREPLPHLREQAQFALWVERAPRQALELAQRNTRQQRESADLLLLAQAAQAAGQPQALRQAQALTEQIGLHDERLQALAP</sequence>
<evidence type="ECO:0000313" key="3">
    <source>
        <dbReference type="Proteomes" id="UP000613266"/>
    </source>
</evidence>
<organism evidence="2 3">
    <name type="scientific">Inhella proteolytica</name>
    <dbReference type="NCBI Taxonomy" id="2795029"/>
    <lineage>
        <taxon>Bacteria</taxon>
        <taxon>Pseudomonadati</taxon>
        <taxon>Pseudomonadota</taxon>
        <taxon>Betaproteobacteria</taxon>
        <taxon>Burkholderiales</taxon>
        <taxon>Sphaerotilaceae</taxon>
        <taxon>Inhella</taxon>
    </lineage>
</organism>
<dbReference type="RefSeq" id="WP_198110224.1">
    <property type="nucleotide sequence ID" value="NZ_JAEDAK010000003.1"/>
</dbReference>
<feature type="signal peptide" evidence="1">
    <location>
        <begin position="1"/>
        <end position="19"/>
    </location>
</feature>
<name>A0A931NDF4_9BURK</name>
<protein>
    <submittedName>
        <fullName evidence="2">Uncharacterized protein</fullName>
    </submittedName>
</protein>
<keyword evidence="3" id="KW-1185">Reference proteome</keyword>
<accession>A0A931NDF4</accession>
<keyword evidence="1" id="KW-0732">Signal</keyword>